<feature type="compositionally biased region" description="Basic residues" evidence="1">
    <location>
        <begin position="31"/>
        <end position="45"/>
    </location>
</feature>
<feature type="compositionally biased region" description="Basic residues" evidence="1">
    <location>
        <begin position="55"/>
        <end position="66"/>
    </location>
</feature>
<evidence type="ECO:0000256" key="1">
    <source>
        <dbReference type="SAM" id="MobiDB-lite"/>
    </source>
</evidence>
<evidence type="ECO:0000313" key="2">
    <source>
        <dbReference type="EMBL" id="CAA9366317.1"/>
    </source>
</evidence>
<feature type="non-terminal residue" evidence="2">
    <location>
        <position position="1"/>
    </location>
</feature>
<name>A0A6J4MTF4_9HYPH</name>
<sequence>QPYRAALRRGAGASRPRHRARRPPGDAVLARLRHGPPHPLARRRAFWADRDRRRPLPPFRHRRPGHRGGGGDDRARPAGAAPSGAL</sequence>
<feature type="compositionally biased region" description="Low complexity" evidence="1">
    <location>
        <begin position="77"/>
        <end position="86"/>
    </location>
</feature>
<feature type="non-terminal residue" evidence="2">
    <location>
        <position position="86"/>
    </location>
</feature>
<proteinExistence type="predicted"/>
<dbReference type="EMBL" id="CADCUC010000734">
    <property type="protein sequence ID" value="CAA9366317.1"/>
    <property type="molecule type" value="Genomic_DNA"/>
</dbReference>
<organism evidence="2">
    <name type="scientific">uncultured Microvirga sp</name>
    <dbReference type="NCBI Taxonomy" id="412392"/>
    <lineage>
        <taxon>Bacteria</taxon>
        <taxon>Pseudomonadati</taxon>
        <taxon>Pseudomonadota</taxon>
        <taxon>Alphaproteobacteria</taxon>
        <taxon>Hyphomicrobiales</taxon>
        <taxon>Methylobacteriaceae</taxon>
        <taxon>Microvirga</taxon>
        <taxon>environmental samples</taxon>
    </lineage>
</organism>
<accession>A0A6J4MTF4</accession>
<feature type="region of interest" description="Disordered" evidence="1">
    <location>
        <begin position="1"/>
        <end position="86"/>
    </location>
</feature>
<protein>
    <submittedName>
        <fullName evidence="2">Pyruvate dehydrogenase E1 component like</fullName>
    </submittedName>
</protein>
<reference evidence="2" key="1">
    <citation type="submission" date="2020-02" db="EMBL/GenBank/DDBJ databases">
        <authorList>
            <person name="Meier V. D."/>
        </authorList>
    </citation>
    <scope>NUCLEOTIDE SEQUENCE</scope>
    <source>
        <strain evidence="2">AVDCRST_MAG90</strain>
    </source>
</reference>
<keyword evidence="2" id="KW-0670">Pyruvate</keyword>
<gene>
    <name evidence="2" type="ORF">AVDCRST_MAG90-3434</name>
</gene>
<feature type="compositionally biased region" description="Low complexity" evidence="1">
    <location>
        <begin position="1"/>
        <end position="14"/>
    </location>
</feature>
<dbReference type="AlphaFoldDB" id="A0A6J4MTF4"/>